<protein>
    <submittedName>
        <fullName evidence="2">LysM repeat protein</fullName>
    </submittedName>
</protein>
<dbReference type="GO" id="GO:0005840">
    <property type="term" value="C:ribosome"/>
    <property type="evidence" value="ECO:0007669"/>
    <property type="project" value="InterPro"/>
</dbReference>
<dbReference type="InterPro" id="IPR018392">
    <property type="entry name" value="LysM"/>
</dbReference>
<evidence type="ECO:0000259" key="1">
    <source>
        <dbReference type="PROSITE" id="PS51782"/>
    </source>
</evidence>
<feature type="domain" description="LysM" evidence="1">
    <location>
        <begin position="60"/>
        <end position="109"/>
    </location>
</feature>
<organism evidence="2 3">
    <name type="scientific">Glaciibacter psychrotolerans</name>
    <dbReference type="NCBI Taxonomy" id="670054"/>
    <lineage>
        <taxon>Bacteria</taxon>
        <taxon>Bacillati</taxon>
        <taxon>Actinomycetota</taxon>
        <taxon>Actinomycetes</taxon>
        <taxon>Micrococcales</taxon>
        <taxon>Microbacteriaceae</taxon>
        <taxon>Glaciibacter</taxon>
    </lineage>
</organism>
<dbReference type="Pfam" id="PF01476">
    <property type="entry name" value="LysM"/>
    <property type="match status" value="1"/>
</dbReference>
<sequence length="113" mass="11640">MSTTAPHGSIGTTRLRLTRRGRLVFSTLAAAPLVAVVLAAALNGGAALASGAGTKTHTFSYVTITAGQSLWQLAERLAPHDDPRDVIAEIVALNQLDSADVVPGQRLALPASD</sequence>
<dbReference type="AlphaFoldDB" id="A0A7Z0J518"/>
<dbReference type="Proteomes" id="UP000537260">
    <property type="component" value="Unassembled WGS sequence"/>
</dbReference>
<dbReference type="InterPro" id="IPR020592">
    <property type="entry name" value="Ribosomal_bS16_CS"/>
</dbReference>
<keyword evidence="3" id="KW-1185">Reference proteome</keyword>
<reference evidence="2 3" key="1">
    <citation type="submission" date="2020-07" db="EMBL/GenBank/DDBJ databases">
        <title>Sequencing the genomes of 1000 actinobacteria strains.</title>
        <authorList>
            <person name="Klenk H.-P."/>
        </authorList>
    </citation>
    <scope>NUCLEOTIDE SEQUENCE [LARGE SCALE GENOMIC DNA]</scope>
    <source>
        <strain evidence="2 3">LI1</strain>
    </source>
</reference>
<evidence type="ECO:0000313" key="2">
    <source>
        <dbReference type="EMBL" id="NYJ18424.1"/>
    </source>
</evidence>
<dbReference type="InterPro" id="IPR036779">
    <property type="entry name" value="LysM_dom_sf"/>
</dbReference>
<dbReference type="GO" id="GO:0006412">
    <property type="term" value="P:translation"/>
    <property type="evidence" value="ECO:0007669"/>
    <property type="project" value="InterPro"/>
</dbReference>
<dbReference type="GO" id="GO:0003735">
    <property type="term" value="F:structural constituent of ribosome"/>
    <property type="evidence" value="ECO:0007669"/>
    <property type="project" value="InterPro"/>
</dbReference>
<dbReference type="PROSITE" id="PS51782">
    <property type="entry name" value="LYSM"/>
    <property type="match status" value="1"/>
</dbReference>
<name>A0A7Z0J518_9MICO</name>
<comment type="caution">
    <text evidence="2">The sequence shown here is derived from an EMBL/GenBank/DDBJ whole genome shotgun (WGS) entry which is preliminary data.</text>
</comment>
<dbReference type="PROSITE" id="PS00732">
    <property type="entry name" value="RIBOSOMAL_S16"/>
    <property type="match status" value="1"/>
</dbReference>
<evidence type="ECO:0000313" key="3">
    <source>
        <dbReference type="Proteomes" id="UP000537260"/>
    </source>
</evidence>
<proteinExistence type="predicted"/>
<dbReference type="EMBL" id="JACCFM010000001">
    <property type="protein sequence ID" value="NYJ18424.1"/>
    <property type="molecule type" value="Genomic_DNA"/>
</dbReference>
<gene>
    <name evidence="2" type="ORF">HNR05_000215</name>
</gene>
<dbReference type="RefSeq" id="WP_179577338.1">
    <property type="nucleotide sequence ID" value="NZ_JACCFM010000001.1"/>
</dbReference>
<dbReference type="Gene3D" id="3.10.350.10">
    <property type="entry name" value="LysM domain"/>
    <property type="match status" value="1"/>
</dbReference>
<accession>A0A7Z0J518</accession>